<dbReference type="FunFam" id="1.50.10.10:FF:000053">
    <property type="entry name" value="Putative glycosyl hydrolase"/>
    <property type="match status" value="1"/>
</dbReference>
<dbReference type="GO" id="GO:0030246">
    <property type="term" value="F:carbohydrate binding"/>
    <property type="evidence" value="ECO:0007669"/>
    <property type="project" value="InterPro"/>
</dbReference>
<dbReference type="InterPro" id="IPR012341">
    <property type="entry name" value="6hp_glycosidase-like_sf"/>
</dbReference>
<keyword evidence="9" id="KW-0326">Glycosidase</keyword>
<proteinExistence type="inferred from homology"/>
<evidence type="ECO:0000256" key="5">
    <source>
        <dbReference type="PIRSR" id="PIRSR036289-51"/>
    </source>
</evidence>
<dbReference type="OrthoDB" id="9816160at2"/>
<protein>
    <submittedName>
        <fullName evidence="9">Uncharacterized glycosyl hydrolase Rv2006/MT2062</fullName>
        <ecNumber evidence="9">3.2.1.-</ecNumber>
    </submittedName>
</protein>
<keyword evidence="10" id="KW-1185">Reference proteome</keyword>
<reference evidence="9 10" key="1">
    <citation type="submission" date="2018-06" db="EMBL/GenBank/DDBJ databases">
        <authorList>
            <consortium name="Pathogen Informatics"/>
            <person name="Doyle S."/>
        </authorList>
    </citation>
    <scope>NUCLEOTIDE SEQUENCE [LARGE SCALE GENOMIC DNA]</scope>
    <source>
        <strain evidence="9 10">NCTC11532</strain>
    </source>
</reference>
<evidence type="ECO:0000313" key="9">
    <source>
        <dbReference type="EMBL" id="STY29638.1"/>
    </source>
</evidence>
<dbReference type="Gene3D" id="2.70.98.40">
    <property type="entry name" value="Glycoside hydrolase, family 65, N-terminal domain"/>
    <property type="match status" value="1"/>
</dbReference>
<comment type="similarity">
    <text evidence="1">Belongs to the glycosyl hydrolase 65 family.</text>
</comment>
<dbReference type="PIRSF" id="PIRSF036289">
    <property type="entry name" value="Glycosyl_hydrolase_malt_phosph"/>
    <property type="match status" value="1"/>
</dbReference>
<evidence type="ECO:0000256" key="3">
    <source>
        <dbReference type="ARBA" id="ARBA00022679"/>
    </source>
</evidence>
<dbReference type="InterPro" id="IPR005194">
    <property type="entry name" value="Glyco_hydro_65_C"/>
</dbReference>
<dbReference type="Pfam" id="PF03633">
    <property type="entry name" value="Glyco_hydro_65C"/>
    <property type="match status" value="1"/>
</dbReference>
<dbReference type="RefSeq" id="WP_051635517.1">
    <property type="nucleotide sequence ID" value="NZ_CAAAIS010000001.1"/>
</dbReference>
<evidence type="ECO:0000259" key="8">
    <source>
        <dbReference type="Pfam" id="PF03636"/>
    </source>
</evidence>
<dbReference type="InterPro" id="IPR011013">
    <property type="entry name" value="Gal_mutarotase_sf_dom"/>
</dbReference>
<feature type="binding site" evidence="5">
    <location>
        <begin position="353"/>
        <end position="354"/>
    </location>
    <ligand>
        <name>substrate</name>
    </ligand>
</feature>
<evidence type="ECO:0000313" key="10">
    <source>
        <dbReference type="Proteomes" id="UP000255297"/>
    </source>
</evidence>
<dbReference type="InterPro" id="IPR005195">
    <property type="entry name" value="Glyco_hydro_65_M"/>
</dbReference>
<dbReference type="Gene3D" id="2.60.420.10">
    <property type="entry name" value="Maltose phosphorylase, domain 3"/>
    <property type="match status" value="1"/>
</dbReference>
<feature type="domain" description="Glycoside hydrolase family 65 N-terminal" evidence="8">
    <location>
        <begin position="9"/>
        <end position="261"/>
    </location>
</feature>
<accession>A0A378LUY7</accession>
<evidence type="ECO:0000256" key="2">
    <source>
        <dbReference type="ARBA" id="ARBA00022676"/>
    </source>
</evidence>
<dbReference type="InterPro" id="IPR017045">
    <property type="entry name" value="Malt_Pase/Glycosyl_Hdrlase"/>
</dbReference>
<dbReference type="AlphaFoldDB" id="A0A378LUY7"/>
<dbReference type="PANTHER" id="PTHR11051:SF8">
    <property type="entry name" value="PROTEIN-GLUCOSYLGALACTOSYLHYDROXYLYSINE GLUCOSIDASE"/>
    <property type="match status" value="1"/>
</dbReference>
<evidence type="ECO:0000259" key="7">
    <source>
        <dbReference type="Pfam" id="PF03633"/>
    </source>
</evidence>
<keyword evidence="3" id="KW-0808">Transferase</keyword>
<dbReference type="GO" id="GO:0005975">
    <property type="term" value="P:carbohydrate metabolic process"/>
    <property type="evidence" value="ECO:0007669"/>
    <property type="project" value="InterPro"/>
</dbReference>
<dbReference type="STRING" id="1122170.GCA_000701265_00650"/>
<sequence length="806" mass="94701">MSHWIISHRSFDANLVRLRETISTLGNGYFATRGAHEDSVSDIHYPGTYLAGVYNRSTSKIVEKELINEDLVNLPNWLPVTFKINDEDWVDVSDMDILSYREILHLKNGMTKRTITFKDKEERIFTVNSLRFVSQHNKHIAALRYSITAHNWQGKILIRSSIMGSVHNNGVQRYRELNNHHLEILNLGHFSEEYLFLQTRTKTSHIEISEVIKTEIFQNNKKLTCHSTIIEEEQNIHQCFELEIKPFEKVSIHKLLSLFYSKDRAIHENLYEAKKLITKAPSFKELLREHKRSWRHLWEQSDIEMDSKNGEQRLIRLHIFHTLQSISKHSKSIDYGAPARGLHGEAYRGHVFWDELYILPFFFYQFPDIARSLLMYRYYRLDAARMLAQENGFKGAMFPWQSSSNGEEETQKFHLNPQSSTWGPDNSHNQRHVNLAIIYNIWNYYQITKDISFMIEYGAEIIFEIAKFLCSITTFNPIKNQYEIIGVMGPDEYHESHPYSTSQGLKNNSYTNIMTVWALEKALELTKILSKKFIKNLFENLNITDLEISKWKHITSNMFVPFHQGLISQFEGYENLKEFDWNRYKAKYSNLERLDRILKAEGIDPNQYQIAKQPDTLMLYFLLEEQEVKQILLQLGYPYNEEIKKNTIDYYLKRTSHGSTLSKITFASLLLKYSPQKAKELYQEALVSDIEDTQGGTTQEGIHLGVMTATISVLFKDYTGLKITKGILTLDPKLPDWISRLKFSIVFQQNRYEIEITPQECYVKLVEFYNLHNRIVVYNQMIELILDERTCVRSKAQKLQTENISE</sequence>
<feature type="binding site" evidence="5">
    <location>
        <begin position="612"/>
        <end position="613"/>
    </location>
    <ligand>
        <name>substrate</name>
    </ligand>
</feature>
<dbReference type="Pfam" id="PF03636">
    <property type="entry name" value="Glyco_hydro_65N"/>
    <property type="match status" value="1"/>
</dbReference>
<dbReference type="PANTHER" id="PTHR11051">
    <property type="entry name" value="GLYCOSYL HYDROLASE-RELATED"/>
    <property type="match status" value="1"/>
</dbReference>
<keyword evidence="9" id="KW-0378">Hydrolase</keyword>
<organism evidence="9 10">
    <name type="scientific">Legionella wadsworthii</name>
    <dbReference type="NCBI Taxonomy" id="28088"/>
    <lineage>
        <taxon>Bacteria</taxon>
        <taxon>Pseudomonadati</taxon>
        <taxon>Pseudomonadota</taxon>
        <taxon>Gammaproteobacteria</taxon>
        <taxon>Legionellales</taxon>
        <taxon>Legionellaceae</taxon>
        <taxon>Legionella</taxon>
    </lineage>
</organism>
<evidence type="ECO:0000256" key="4">
    <source>
        <dbReference type="PIRSR" id="PIRSR036289-50"/>
    </source>
</evidence>
<name>A0A378LUY7_9GAMM</name>
<dbReference type="EMBL" id="UGPB01000001">
    <property type="protein sequence ID" value="STY29638.1"/>
    <property type="molecule type" value="Genomic_DNA"/>
</dbReference>
<dbReference type="InterPro" id="IPR008928">
    <property type="entry name" value="6-hairpin_glycosidase_sf"/>
</dbReference>
<dbReference type="InterPro" id="IPR037018">
    <property type="entry name" value="GH65_N"/>
</dbReference>
<dbReference type="EC" id="3.2.1.-" evidence="9"/>
<dbReference type="Proteomes" id="UP000255297">
    <property type="component" value="Unassembled WGS sequence"/>
</dbReference>
<evidence type="ECO:0000256" key="1">
    <source>
        <dbReference type="ARBA" id="ARBA00006768"/>
    </source>
</evidence>
<dbReference type="InterPro" id="IPR005196">
    <property type="entry name" value="Glyco_hydro_65_N"/>
</dbReference>
<gene>
    <name evidence="9" type="ORF">NCTC11532_01836</name>
</gene>
<feature type="active site" description="Proton donor" evidence="4">
    <location>
        <position position="492"/>
    </location>
</feature>
<feature type="domain" description="Glycoside hydrolase family 65 central catalytic" evidence="6">
    <location>
        <begin position="316"/>
        <end position="711"/>
    </location>
</feature>
<dbReference type="SUPFAM" id="SSF74650">
    <property type="entry name" value="Galactose mutarotase-like"/>
    <property type="match status" value="1"/>
</dbReference>
<dbReference type="GO" id="GO:0016757">
    <property type="term" value="F:glycosyltransferase activity"/>
    <property type="evidence" value="ECO:0007669"/>
    <property type="project" value="UniProtKB-KW"/>
</dbReference>
<dbReference type="Pfam" id="PF03632">
    <property type="entry name" value="Glyco_hydro_65m"/>
    <property type="match status" value="1"/>
</dbReference>
<dbReference type="GO" id="GO:0004553">
    <property type="term" value="F:hydrolase activity, hydrolyzing O-glycosyl compounds"/>
    <property type="evidence" value="ECO:0007669"/>
    <property type="project" value="TreeGrafter"/>
</dbReference>
<dbReference type="Gene3D" id="1.50.10.10">
    <property type="match status" value="1"/>
</dbReference>
<feature type="domain" description="Glycoside hydrolase family 65 C-terminal" evidence="7">
    <location>
        <begin position="721"/>
        <end position="767"/>
    </location>
</feature>
<evidence type="ECO:0000259" key="6">
    <source>
        <dbReference type="Pfam" id="PF03632"/>
    </source>
</evidence>
<keyword evidence="2" id="KW-0328">Glycosyltransferase</keyword>
<dbReference type="SUPFAM" id="SSF48208">
    <property type="entry name" value="Six-hairpin glycosidases"/>
    <property type="match status" value="1"/>
</dbReference>